<proteinExistence type="predicted"/>
<keyword evidence="2" id="KW-0902">Two-component regulatory system</keyword>
<dbReference type="GO" id="GO:0000156">
    <property type="term" value="F:phosphorelay response regulator activity"/>
    <property type="evidence" value="ECO:0007669"/>
    <property type="project" value="TreeGrafter"/>
</dbReference>
<evidence type="ECO:0000256" key="5">
    <source>
        <dbReference type="PROSITE-ProRule" id="PRU01091"/>
    </source>
</evidence>
<dbReference type="PROSITE" id="PS51755">
    <property type="entry name" value="OMPR_PHOB"/>
    <property type="match status" value="1"/>
</dbReference>
<evidence type="ECO:0000256" key="4">
    <source>
        <dbReference type="PROSITE-ProRule" id="PRU00169"/>
    </source>
</evidence>
<evidence type="ECO:0000259" key="6">
    <source>
        <dbReference type="PROSITE" id="PS50110"/>
    </source>
</evidence>
<dbReference type="GO" id="GO:0005829">
    <property type="term" value="C:cytosol"/>
    <property type="evidence" value="ECO:0007669"/>
    <property type="project" value="TreeGrafter"/>
</dbReference>
<dbReference type="Pfam" id="PF00486">
    <property type="entry name" value="Trans_reg_C"/>
    <property type="match status" value="1"/>
</dbReference>
<dbReference type="InterPro" id="IPR016032">
    <property type="entry name" value="Sig_transdc_resp-reg_C-effctor"/>
</dbReference>
<gene>
    <name evidence="8" type="ORF">OP8BY_2453</name>
</gene>
<dbReference type="Gene3D" id="6.10.250.690">
    <property type="match status" value="1"/>
</dbReference>
<evidence type="ECO:0000256" key="1">
    <source>
        <dbReference type="ARBA" id="ARBA00022553"/>
    </source>
</evidence>
<organism evidence="8 9">
    <name type="scientific">Candidatus Saccharicenans subterraneus</name>
    <dbReference type="NCBI Taxonomy" id="2508984"/>
    <lineage>
        <taxon>Bacteria</taxon>
        <taxon>Candidatus Aminicenantota</taxon>
        <taxon>Candidatus Aminicenantia</taxon>
        <taxon>Candidatus Aminicenantales</taxon>
        <taxon>Candidatus Saccharicenantaceae</taxon>
        <taxon>Candidatus Saccharicenans</taxon>
    </lineage>
</organism>
<dbReference type="PANTHER" id="PTHR48111">
    <property type="entry name" value="REGULATOR OF RPOS"/>
    <property type="match status" value="1"/>
</dbReference>
<dbReference type="CDD" id="cd17574">
    <property type="entry name" value="REC_OmpR"/>
    <property type="match status" value="1"/>
</dbReference>
<dbReference type="AlphaFoldDB" id="A0A3E2BJ56"/>
<reference evidence="8 9" key="1">
    <citation type="submission" date="2018-08" db="EMBL/GenBank/DDBJ databases">
        <title>Genome analysis of the thermophilic bacterium of the candidate phylum Aminicenantes from deep subsurface aquifer revealed its physiology and ecological role.</title>
        <authorList>
            <person name="Kadnikov V.V."/>
            <person name="Mardanov A.V."/>
            <person name="Beletsky A.V."/>
            <person name="Karnachuk O.V."/>
            <person name="Ravin N.V."/>
        </authorList>
    </citation>
    <scope>NUCLEOTIDE SEQUENCE [LARGE SCALE GENOMIC DNA]</scope>
    <source>
        <strain evidence="8">BY38</strain>
    </source>
</reference>
<dbReference type="CDD" id="cd00383">
    <property type="entry name" value="trans_reg_C"/>
    <property type="match status" value="1"/>
</dbReference>
<evidence type="ECO:0000256" key="3">
    <source>
        <dbReference type="ARBA" id="ARBA00023125"/>
    </source>
</evidence>
<comment type="caution">
    <text evidence="8">The sequence shown here is derived from an EMBL/GenBank/DDBJ whole genome shotgun (WGS) entry which is preliminary data.</text>
</comment>
<accession>A0A3E2BJ56</accession>
<evidence type="ECO:0000313" key="8">
    <source>
        <dbReference type="EMBL" id="RFT14724.1"/>
    </source>
</evidence>
<dbReference type="InterPro" id="IPR011006">
    <property type="entry name" value="CheY-like_superfamily"/>
</dbReference>
<dbReference type="PROSITE" id="PS50110">
    <property type="entry name" value="RESPONSE_REGULATORY"/>
    <property type="match status" value="1"/>
</dbReference>
<protein>
    <submittedName>
        <fullName evidence="8">Phosphate regulon transcriptional regulatory protein PhoB (SphR)</fullName>
    </submittedName>
</protein>
<feature type="DNA-binding region" description="OmpR/PhoB-type" evidence="5">
    <location>
        <begin position="128"/>
        <end position="227"/>
    </location>
</feature>
<dbReference type="InterPro" id="IPR039420">
    <property type="entry name" value="WalR-like"/>
</dbReference>
<dbReference type="Pfam" id="PF00072">
    <property type="entry name" value="Response_reg"/>
    <property type="match status" value="1"/>
</dbReference>
<dbReference type="EMBL" id="QUAH01000022">
    <property type="protein sequence ID" value="RFT14724.1"/>
    <property type="molecule type" value="Genomic_DNA"/>
</dbReference>
<dbReference type="GO" id="GO:0000976">
    <property type="term" value="F:transcription cis-regulatory region binding"/>
    <property type="evidence" value="ECO:0007669"/>
    <property type="project" value="TreeGrafter"/>
</dbReference>
<dbReference type="GO" id="GO:0006355">
    <property type="term" value="P:regulation of DNA-templated transcription"/>
    <property type="evidence" value="ECO:0007669"/>
    <property type="project" value="InterPro"/>
</dbReference>
<sequence>MKKILIIEDDRSLLEALVLALQDEGYRVLQAMDGAMGLDLALREKIDLAVVDMVLPSLGGYDICRKIREKGLDLPILLLSGKKKEEIDKVLGLEIGADDYLVKPFGIKEFVARVHALLRRARPPAREIDEYAFDDVRLDFRQMVAYKGKQKLDLTPKEFALLKYLVSHEGEVLSRETILNEVWGYDQFPTTRTVDTFIYSLRKKIEKNPRRPAHLVTVPWAGYKFQK</sequence>
<dbReference type="InterPro" id="IPR001789">
    <property type="entry name" value="Sig_transdc_resp-reg_receiver"/>
</dbReference>
<evidence type="ECO:0000259" key="7">
    <source>
        <dbReference type="PROSITE" id="PS51755"/>
    </source>
</evidence>
<dbReference type="InterPro" id="IPR001867">
    <property type="entry name" value="OmpR/PhoB-type_DNA-bd"/>
</dbReference>
<feature type="domain" description="Response regulatory" evidence="6">
    <location>
        <begin position="3"/>
        <end position="118"/>
    </location>
</feature>
<feature type="domain" description="OmpR/PhoB-type" evidence="7">
    <location>
        <begin position="128"/>
        <end position="227"/>
    </location>
</feature>
<dbReference type="Gene3D" id="3.40.50.2300">
    <property type="match status" value="1"/>
</dbReference>
<keyword evidence="1 4" id="KW-0597">Phosphoprotein</keyword>
<dbReference type="GO" id="GO:0032993">
    <property type="term" value="C:protein-DNA complex"/>
    <property type="evidence" value="ECO:0007669"/>
    <property type="project" value="TreeGrafter"/>
</dbReference>
<dbReference type="SMART" id="SM00448">
    <property type="entry name" value="REC"/>
    <property type="match status" value="1"/>
</dbReference>
<dbReference type="Proteomes" id="UP000257323">
    <property type="component" value="Unassembled WGS sequence"/>
</dbReference>
<evidence type="ECO:0000256" key="2">
    <source>
        <dbReference type="ARBA" id="ARBA00023012"/>
    </source>
</evidence>
<dbReference type="InterPro" id="IPR036388">
    <property type="entry name" value="WH-like_DNA-bd_sf"/>
</dbReference>
<dbReference type="SUPFAM" id="SSF46894">
    <property type="entry name" value="C-terminal effector domain of the bipartite response regulators"/>
    <property type="match status" value="1"/>
</dbReference>
<keyword evidence="3 5" id="KW-0238">DNA-binding</keyword>
<dbReference type="PANTHER" id="PTHR48111:SF40">
    <property type="entry name" value="PHOSPHATE REGULON TRANSCRIPTIONAL REGULATORY PROTEIN PHOB"/>
    <property type="match status" value="1"/>
</dbReference>
<feature type="modified residue" description="4-aspartylphosphate" evidence="4">
    <location>
        <position position="52"/>
    </location>
</feature>
<dbReference type="SUPFAM" id="SSF52172">
    <property type="entry name" value="CheY-like"/>
    <property type="match status" value="1"/>
</dbReference>
<dbReference type="SMART" id="SM00862">
    <property type="entry name" value="Trans_reg_C"/>
    <property type="match status" value="1"/>
</dbReference>
<evidence type="ECO:0000313" key="9">
    <source>
        <dbReference type="Proteomes" id="UP000257323"/>
    </source>
</evidence>
<name>A0A3E2BJ56_9BACT</name>
<dbReference type="Gene3D" id="1.10.10.10">
    <property type="entry name" value="Winged helix-like DNA-binding domain superfamily/Winged helix DNA-binding domain"/>
    <property type="match status" value="1"/>
</dbReference>